<dbReference type="PANTHER" id="PTHR10961">
    <property type="entry name" value="PEROXISOMAL SARCOSINE OXIDASE"/>
    <property type="match status" value="1"/>
</dbReference>
<dbReference type="InterPro" id="IPR045170">
    <property type="entry name" value="MTOX"/>
</dbReference>
<dbReference type="Proteomes" id="UP000626982">
    <property type="component" value="Unassembled WGS sequence"/>
</dbReference>
<dbReference type="RefSeq" id="WP_188715941.1">
    <property type="nucleotide sequence ID" value="NZ_BAABBD010000001.1"/>
</dbReference>
<dbReference type="SUPFAM" id="SSF54373">
    <property type="entry name" value="FAD-linked reductases, C-terminal domain"/>
    <property type="match status" value="1"/>
</dbReference>
<dbReference type="Gene3D" id="3.30.9.10">
    <property type="entry name" value="D-Amino Acid Oxidase, subunit A, domain 2"/>
    <property type="match status" value="1"/>
</dbReference>
<sequence length="394" mass="41856">MAALETDVVVVGAGSVGSMAAWQAAARGLRVVGIDRFSIPGPFSGYGGESRLFRKVYVEGGHYAPLLDRAEALWRELEERSGASLLHTAGGAVTIYDEHNPALGPLLAAGEAHGYPHELLRGDEARARYPEHVIRDGDVTVFDPAGGYLSSERAVVAALAEAERLGAAFLGDRKALVVEPHGDRWLVRTDRDEVVADRVILSPGTGAGALLSSLGIRLGIRPQVLTWFPVREPGAFTREDQPVFMRRSEEEGRADRARFYGFPSADGFTVKVAGSVYMDEVPSMERPIAWDPHHIDPVRSWVRELLPSLVPDPVRIAVCADGYTEDGDGVVGAVPGMPGVVVAAGFSGHGFKMASSLGAVAAELALDGATATDVWFLDPARFGGAEPRGSLALG</sequence>
<comment type="caution">
    <text evidence="6">The sequence shown here is derived from an EMBL/GenBank/DDBJ whole genome shotgun (WGS) entry which is preliminary data.</text>
</comment>
<dbReference type="InterPro" id="IPR006076">
    <property type="entry name" value="FAD-dep_OxRdtase"/>
</dbReference>
<reference evidence="7" key="1">
    <citation type="journal article" date="2019" name="Int. J. Syst. Evol. Microbiol.">
        <title>The Global Catalogue of Microorganisms (GCM) 10K type strain sequencing project: providing services to taxonomists for standard genome sequencing and annotation.</title>
        <authorList>
            <consortium name="The Broad Institute Genomics Platform"/>
            <consortium name="The Broad Institute Genome Sequencing Center for Infectious Disease"/>
            <person name="Wu L."/>
            <person name="Ma J."/>
        </authorList>
    </citation>
    <scope>NUCLEOTIDE SEQUENCE [LARGE SCALE GENOMIC DNA]</scope>
    <source>
        <strain evidence="7">CGMCC 1.6960</strain>
    </source>
</reference>
<dbReference type="PANTHER" id="PTHR10961:SF7">
    <property type="entry name" value="FAD DEPENDENT OXIDOREDUCTASE DOMAIN-CONTAINING PROTEIN"/>
    <property type="match status" value="1"/>
</dbReference>
<evidence type="ECO:0000256" key="4">
    <source>
        <dbReference type="ARBA" id="ARBA00023002"/>
    </source>
</evidence>
<dbReference type="SUPFAM" id="SSF51905">
    <property type="entry name" value="FAD/NAD(P)-binding domain"/>
    <property type="match status" value="1"/>
</dbReference>
<feature type="domain" description="FAD dependent oxidoreductase" evidence="5">
    <location>
        <begin position="7"/>
        <end position="364"/>
    </location>
</feature>
<evidence type="ECO:0000313" key="7">
    <source>
        <dbReference type="Proteomes" id="UP000626982"/>
    </source>
</evidence>
<evidence type="ECO:0000256" key="1">
    <source>
        <dbReference type="ARBA" id="ARBA00001974"/>
    </source>
</evidence>
<name>A0ABQ2KF78_9MICO</name>
<keyword evidence="2" id="KW-0285">Flavoprotein</keyword>
<keyword evidence="3" id="KW-0274">FAD</keyword>
<gene>
    <name evidence="6" type="primary">solA</name>
    <name evidence="6" type="ORF">GCM10010968_06280</name>
</gene>
<evidence type="ECO:0000256" key="3">
    <source>
        <dbReference type="ARBA" id="ARBA00022827"/>
    </source>
</evidence>
<keyword evidence="7" id="KW-1185">Reference proteome</keyword>
<proteinExistence type="predicted"/>
<dbReference type="Pfam" id="PF01266">
    <property type="entry name" value="DAO"/>
    <property type="match status" value="1"/>
</dbReference>
<dbReference type="NCBIfam" id="NF008425">
    <property type="entry name" value="PRK11259.1"/>
    <property type="match status" value="1"/>
</dbReference>
<dbReference type="InterPro" id="IPR036188">
    <property type="entry name" value="FAD/NAD-bd_sf"/>
</dbReference>
<evidence type="ECO:0000313" key="6">
    <source>
        <dbReference type="EMBL" id="GGN79403.1"/>
    </source>
</evidence>
<organism evidence="6 7">
    <name type="scientific">Agrococcus terreus</name>
    <dbReference type="NCBI Taxonomy" id="574649"/>
    <lineage>
        <taxon>Bacteria</taxon>
        <taxon>Bacillati</taxon>
        <taxon>Actinomycetota</taxon>
        <taxon>Actinomycetes</taxon>
        <taxon>Micrococcales</taxon>
        <taxon>Microbacteriaceae</taxon>
        <taxon>Agrococcus</taxon>
    </lineage>
</organism>
<accession>A0ABQ2KF78</accession>
<dbReference type="EMBL" id="BMLM01000001">
    <property type="protein sequence ID" value="GGN79403.1"/>
    <property type="molecule type" value="Genomic_DNA"/>
</dbReference>
<keyword evidence="4" id="KW-0560">Oxidoreductase</keyword>
<evidence type="ECO:0000256" key="2">
    <source>
        <dbReference type="ARBA" id="ARBA00022630"/>
    </source>
</evidence>
<dbReference type="Gene3D" id="3.50.50.60">
    <property type="entry name" value="FAD/NAD(P)-binding domain"/>
    <property type="match status" value="1"/>
</dbReference>
<comment type="cofactor">
    <cofactor evidence="1">
        <name>FAD</name>
        <dbReference type="ChEBI" id="CHEBI:57692"/>
    </cofactor>
</comment>
<evidence type="ECO:0000259" key="5">
    <source>
        <dbReference type="Pfam" id="PF01266"/>
    </source>
</evidence>
<protein>
    <submittedName>
        <fullName evidence="6">N-methyltryptophan oxidase</fullName>
    </submittedName>
</protein>